<reference evidence="1" key="1">
    <citation type="submission" date="2018-09" db="EMBL/GenBank/DDBJ databases">
        <title>A genomic encyclopedia of anaerobic methanotrophic archaea.</title>
        <authorList>
            <person name="Skennerton C.T."/>
            <person name="Chadwick G.L."/>
            <person name="Laso-Perez R."/>
            <person name="Leu A.O."/>
            <person name="Speth D.R."/>
            <person name="Yu H."/>
            <person name="Morgan-Lang C."/>
            <person name="Hatzenpichler R."/>
            <person name="Goudeau D."/>
            <person name="Malmstrom R."/>
            <person name="Woyke T."/>
            <person name="Hallam S."/>
            <person name="Tyson G.W."/>
            <person name="Wegener G."/>
            <person name="Boetius A."/>
            <person name="Orphan V.J."/>
        </authorList>
    </citation>
    <scope>NUCLEOTIDE SEQUENCE</scope>
    <source>
        <strain evidence="1">CONS3730D10UFb2</strain>
    </source>
</reference>
<proteinExistence type="predicted"/>
<comment type="caution">
    <text evidence="1">The sequence shown here is derived from an EMBL/GenBank/DDBJ whole genome shotgun (WGS) entry which is preliminary data.</text>
</comment>
<dbReference type="EMBL" id="QYBA01000266">
    <property type="protein sequence ID" value="TKY91074.1"/>
    <property type="molecule type" value="Genomic_DNA"/>
</dbReference>
<gene>
    <name evidence="1" type="ORF">C5S46_07745</name>
</gene>
<sequence>MIISIASGKGGTGKTTVATNLALSIPDVQLLDCDVEEPDSHLFLNVKLNKIEDVHLYIPSVDKQKCNFCRECAVFCQYNAIAVMPADVLVFPELCHGCGGCMLVCPNQAITETQNTIGVIEDGTASGIEFYHGLLKIGEPMATPVIKALKKRINKNKTVILDSPPGTSCPMIETIRDTDYCLLVTEPTPFGLHDLKLAVGVVRALSIPFGVVINRDGIGDNKVDEYCQTEDIPVLMRIPQNKEIARLYSEGKPFVVAMPQWKEKFAGLYRLIQKGVEK</sequence>
<name>A0AC61S9H1_9EURY</name>
<evidence type="ECO:0000313" key="1">
    <source>
        <dbReference type="EMBL" id="TKY91074.1"/>
    </source>
</evidence>
<evidence type="ECO:0000313" key="2">
    <source>
        <dbReference type="Proteomes" id="UP000315423"/>
    </source>
</evidence>
<organism evidence="1 2">
    <name type="scientific">Candidatus Methanomarinus sp</name>
    <dbReference type="NCBI Taxonomy" id="3386244"/>
    <lineage>
        <taxon>Archaea</taxon>
        <taxon>Methanobacteriati</taxon>
        <taxon>Methanobacteriota</taxon>
        <taxon>Stenosarchaea group</taxon>
        <taxon>Methanomicrobia</taxon>
        <taxon>Methanosarcinales</taxon>
        <taxon>ANME-2 cluster</taxon>
        <taxon>Candidatus Methanocomedenaceae</taxon>
        <taxon>Candidatus Methanomarinus</taxon>
    </lineage>
</organism>
<protein>
    <submittedName>
        <fullName evidence="1">(4Fe-4S)-binding protein</fullName>
    </submittedName>
</protein>
<accession>A0AC61S9H1</accession>
<dbReference type="Proteomes" id="UP000315423">
    <property type="component" value="Unassembled WGS sequence"/>
</dbReference>